<reference evidence="12 13" key="3">
    <citation type="journal article" date="2019" name="Nat. Med.">
        <title>A library of human gut bacterial isolates paired with longitudinal multiomics data enables mechanistic microbiome research.</title>
        <authorList>
            <person name="Poyet M."/>
            <person name="Groussin M."/>
            <person name="Gibbons S.M."/>
            <person name="Avila-Pacheco J."/>
            <person name="Jiang X."/>
            <person name="Kearney S.M."/>
            <person name="Perrotta A.R."/>
            <person name="Berdy B."/>
            <person name="Zhao S."/>
            <person name="Lieberman T.D."/>
            <person name="Swanson P.K."/>
            <person name="Smith M."/>
            <person name="Roesemann S."/>
            <person name="Alexander J.E."/>
            <person name="Rich S.A."/>
            <person name="Livny J."/>
            <person name="Vlamakis H."/>
            <person name="Clish C."/>
            <person name="Bullock K."/>
            <person name="Deik A."/>
            <person name="Scott J."/>
            <person name="Pierce K.A."/>
            <person name="Xavier R.J."/>
            <person name="Alm E.J."/>
        </authorList>
    </citation>
    <scope>NUCLEOTIDE SEQUENCE [LARGE SCALE GENOMIC DNA]</scope>
    <source>
        <strain evidence="6 12">BIOML-A2</strain>
        <strain evidence="7 14">BIOML-A20</strain>
        <strain evidence="5 13">BIOML-A32</strain>
        <strain evidence="4 15">BIOML-A9</strain>
    </source>
</reference>
<dbReference type="Proteomes" id="UP000432516">
    <property type="component" value="Unassembled WGS sequence"/>
</dbReference>
<evidence type="ECO:0000313" key="11">
    <source>
        <dbReference type="Proteomes" id="UP000284660"/>
    </source>
</evidence>
<proteinExistence type="predicted"/>
<dbReference type="Proteomes" id="UP000441358">
    <property type="component" value="Unassembled WGS sequence"/>
</dbReference>
<reference evidence="9 10" key="1">
    <citation type="submission" date="2015-09" db="EMBL/GenBank/DDBJ databases">
        <authorList>
            <consortium name="Pathogen Informatics"/>
        </authorList>
    </citation>
    <scope>NUCLEOTIDE SEQUENCE [LARGE SCALE GENOMIC DNA]</scope>
    <source>
        <strain evidence="3 9">2789STDY5608822</strain>
        <strain evidence="2 10">2789STDY5608872</strain>
    </source>
</reference>
<dbReference type="Proteomes" id="UP000095455">
    <property type="component" value="Unassembled WGS sequence"/>
</dbReference>
<sequence>MKYLFIGVFTLLCLFACQSNDSKYIIEGTLPTAQQDGEWIYLAPMENASIENIDSTRIENARFTFQGTGEEMKVLRMRILLRLKFQELLVVTEPGVTSVRIDSISSASGTPQNDALQHWKDRKQKTDSESYALWTALKTCSPEDSIRIKQTWDSLRVETQAFNYAFMKEHINQTVGKFLYKMIKTSLTEELRKELDEANH</sequence>
<evidence type="ECO:0000259" key="1">
    <source>
        <dbReference type="Pfam" id="PF14289"/>
    </source>
</evidence>
<dbReference type="EMBL" id="CYXP01000012">
    <property type="protein sequence ID" value="CUN32488.1"/>
    <property type="molecule type" value="Genomic_DNA"/>
</dbReference>
<dbReference type="AlphaFoldDB" id="A0A173W2P7"/>
<evidence type="ECO:0000313" key="13">
    <source>
        <dbReference type="Proteomes" id="UP000441358"/>
    </source>
</evidence>
<dbReference type="Proteomes" id="UP000095591">
    <property type="component" value="Unassembled WGS sequence"/>
</dbReference>
<evidence type="ECO:0000313" key="2">
    <source>
        <dbReference type="EMBL" id="CUN32488.1"/>
    </source>
</evidence>
<organism evidence="2 10">
    <name type="scientific">Parabacteroides distasonis</name>
    <dbReference type="NCBI Taxonomy" id="823"/>
    <lineage>
        <taxon>Bacteria</taxon>
        <taxon>Pseudomonadati</taxon>
        <taxon>Bacteroidota</taxon>
        <taxon>Bacteroidia</taxon>
        <taxon>Bacteroidales</taxon>
        <taxon>Tannerellaceae</taxon>
        <taxon>Parabacteroides</taxon>
    </lineage>
</organism>
<evidence type="ECO:0000313" key="5">
    <source>
        <dbReference type="EMBL" id="MRZ51586.1"/>
    </source>
</evidence>
<evidence type="ECO:0000313" key="10">
    <source>
        <dbReference type="Proteomes" id="UP000095591"/>
    </source>
</evidence>
<protein>
    <submittedName>
        <fullName evidence="4">DUF4369 domain-containing protein</fullName>
    </submittedName>
</protein>
<evidence type="ECO:0000313" key="3">
    <source>
        <dbReference type="EMBL" id="CUN67165.1"/>
    </source>
</evidence>
<dbReference type="InterPro" id="IPR025380">
    <property type="entry name" value="DUF4369"/>
</dbReference>
<dbReference type="EMBL" id="WKMC01000012">
    <property type="protein sequence ID" value="MRZ51586.1"/>
    <property type="molecule type" value="Genomic_DNA"/>
</dbReference>
<dbReference type="EMBL" id="QSJN01000016">
    <property type="protein sequence ID" value="RHD71534.1"/>
    <property type="molecule type" value="Genomic_DNA"/>
</dbReference>
<dbReference type="RefSeq" id="WP_005855217.1">
    <property type="nucleotide sequence ID" value="NZ_BQOC01000002.1"/>
</dbReference>
<dbReference type="EMBL" id="WKNE01000015">
    <property type="protein sequence ID" value="MRZ56358.1"/>
    <property type="molecule type" value="Genomic_DNA"/>
</dbReference>
<dbReference type="Pfam" id="PF14289">
    <property type="entry name" value="DUF4369"/>
    <property type="match status" value="1"/>
</dbReference>
<dbReference type="EMBL" id="WKMO01000019">
    <property type="protein sequence ID" value="MSB75152.1"/>
    <property type="molecule type" value="Genomic_DNA"/>
</dbReference>
<dbReference type="Proteomes" id="UP000284660">
    <property type="component" value="Unassembled WGS sequence"/>
</dbReference>
<evidence type="ECO:0000313" key="8">
    <source>
        <dbReference type="EMBL" id="RHD71534.1"/>
    </source>
</evidence>
<dbReference type="Proteomes" id="UP000461276">
    <property type="component" value="Unassembled WGS sequence"/>
</dbReference>
<dbReference type="EMBL" id="WKMY01000017">
    <property type="protein sequence ID" value="MRY95240.1"/>
    <property type="molecule type" value="Genomic_DNA"/>
</dbReference>
<reference evidence="8 11" key="2">
    <citation type="submission" date="2018-08" db="EMBL/GenBank/DDBJ databases">
        <title>A genome reference for cultivated species of the human gut microbiota.</title>
        <authorList>
            <person name="Zou Y."/>
            <person name="Xue W."/>
            <person name="Luo G."/>
        </authorList>
    </citation>
    <scope>NUCLEOTIDE SEQUENCE [LARGE SCALE GENOMIC DNA]</scope>
    <source>
        <strain evidence="8 11">AM30-4</strain>
    </source>
</reference>
<dbReference type="EMBL" id="CYYK01000002">
    <property type="protein sequence ID" value="CUN67165.1"/>
    <property type="molecule type" value="Genomic_DNA"/>
</dbReference>
<evidence type="ECO:0000313" key="4">
    <source>
        <dbReference type="EMBL" id="MRY95240.1"/>
    </source>
</evidence>
<dbReference type="OrthoDB" id="1049925at2"/>
<accession>A0A173W2P7</accession>
<dbReference type="Proteomes" id="UP000441609">
    <property type="component" value="Unassembled WGS sequence"/>
</dbReference>
<evidence type="ECO:0000313" key="12">
    <source>
        <dbReference type="Proteomes" id="UP000432516"/>
    </source>
</evidence>
<gene>
    <name evidence="8" type="ORF">DW782_18865</name>
    <name evidence="3" type="ORF">ERS852380_00821</name>
    <name evidence="2" type="ORF">ERS852429_04043</name>
    <name evidence="5" type="ORF">GKD66_15395</name>
    <name evidence="4" type="ORF">GKD67_18780</name>
    <name evidence="6" type="ORF">GKD68_16745</name>
    <name evidence="7" type="ORF">GKD70_17975</name>
</gene>
<feature type="domain" description="DUF4369" evidence="1">
    <location>
        <begin position="24"/>
        <end position="116"/>
    </location>
</feature>
<evidence type="ECO:0000313" key="6">
    <source>
        <dbReference type="EMBL" id="MRZ56358.1"/>
    </source>
</evidence>
<evidence type="ECO:0000313" key="15">
    <source>
        <dbReference type="Proteomes" id="UP000461276"/>
    </source>
</evidence>
<evidence type="ECO:0000313" key="9">
    <source>
        <dbReference type="Proteomes" id="UP000095455"/>
    </source>
</evidence>
<name>A0A173W2P7_PARDI</name>
<evidence type="ECO:0000313" key="14">
    <source>
        <dbReference type="Proteomes" id="UP000441609"/>
    </source>
</evidence>
<evidence type="ECO:0000313" key="7">
    <source>
        <dbReference type="EMBL" id="MSB75152.1"/>
    </source>
</evidence>